<name>A0A9W6KR83_9ACTN</name>
<dbReference type="RefSeq" id="WP_261963353.1">
    <property type="nucleotide sequence ID" value="NZ_BAAAXA010000003.1"/>
</dbReference>
<keyword evidence="2 4" id="KW-0456">Lyase</keyword>
<dbReference type="SUPFAM" id="SSF51569">
    <property type="entry name" value="Aldolase"/>
    <property type="match status" value="1"/>
</dbReference>
<reference evidence="5" key="1">
    <citation type="journal article" date="2014" name="Int. J. Syst. Evol. Microbiol.">
        <title>Complete genome sequence of Corynebacterium casei LMG S-19264T (=DSM 44701T), isolated from a smear-ripened cheese.</title>
        <authorList>
            <consortium name="US DOE Joint Genome Institute (JGI-PGF)"/>
            <person name="Walter F."/>
            <person name="Albersmeier A."/>
            <person name="Kalinowski J."/>
            <person name="Ruckert C."/>
        </authorList>
    </citation>
    <scope>NUCLEOTIDE SEQUENCE</scope>
    <source>
        <strain evidence="5">VKM Ac-1321</strain>
    </source>
</reference>
<dbReference type="GO" id="GO:0009423">
    <property type="term" value="P:chorismate biosynthetic process"/>
    <property type="evidence" value="ECO:0007669"/>
    <property type="project" value="UniProtKB-UniRule"/>
</dbReference>
<comment type="similarity">
    <text evidence="4">Belongs to the type-I 3-dehydroquinase family.</text>
</comment>
<dbReference type="PANTHER" id="PTHR43699">
    <property type="entry name" value="3-DEHYDROQUINATE DEHYDRATASE"/>
    <property type="match status" value="1"/>
</dbReference>
<evidence type="ECO:0000256" key="3">
    <source>
        <dbReference type="ARBA" id="ARBA00023270"/>
    </source>
</evidence>
<dbReference type="GO" id="GO:0003855">
    <property type="term" value="F:3-dehydroquinate dehydratase activity"/>
    <property type="evidence" value="ECO:0007669"/>
    <property type="project" value="UniProtKB-UniRule"/>
</dbReference>
<keyword evidence="3 4" id="KW-0704">Schiff base</keyword>
<sequence length="246" mass="25580">MATQTLRERLTGGAPLVAVSFGDDDPAGHAARARALGVDLAELRIDWHRSAEPADVLAAIAPFRAAGLPTLATIRSKAEGGYWSGDDAARLRLFAAVLPAVDAVDVELSSDQVLPGVVAAARAADRPVIVSYHDFDRTPGAAELRAKVEAARAAGADAVKISTMAQGAGDLRVLAGLLVEYDRMIVIGMGAEGAGSRVFFPLLGSRITYSAIGGRPAPGQLPFEETKRLLTTFSPEYAASAEAMTA</sequence>
<feature type="binding site" evidence="4">
    <location>
        <begin position="42"/>
        <end position="44"/>
    </location>
    <ligand>
        <name>3-dehydroquinate</name>
        <dbReference type="ChEBI" id="CHEBI:32364"/>
    </ligand>
</feature>
<comment type="catalytic activity">
    <reaction evidence="1 4">
        <text>3-dehydroquinate = 3-dehydroshikimate + H2O</text>
        <dbReference type="Rhea" id="RHEA:21096"/>
        <dbReference type="ChEBI" id="CHEBI:15377"/>
        <dbReference type="ChEBI" id="CHEBI:16630"/>
        <dbReference type="ChEBI" id="CHEBI:32364"/>
        <dbReference type="EC" id="4.2.1.10"/>
    </reaction>
</comment>
<evidence type="ECO:0000313" key="5">
    <source>
        <dbReference type="EMBL" id="GLL06632.1"/>
    </source>
</evidence>
<dbReference type="InterPro" id="IPR013785">
    <property type="entry name" value="Aldolase_TIM"/>
</dbReference>
<evidence type="ECO:0000313" key="6">
    <source>
        <dbReference type="Proteomes" id="UP001143480"/>
    </source>
</evidence>
<gene>
    <name evidence="4 5" type="primary">aroD</name>
    <name evidence="5" type="ORF">GCM10017581_083820</name>
</gene>
<dbReference type="Gene3D" id="3.20.20.70">
    <property type="entry name" value="Aldolase class I"/>
    <property type="match status" value="1"/>
</dbReference>
<feature type="binding site" evidence="4">
    <location>
        <position position="197"/>
    </location>
    <ligand>
        <name>3-dehydroquinate</name>
        <dbReference type="ChEBI" id="CHEBI:32364"/>
    </ligand>
</feature>
<dbReference type="EMBL" id="BSFP01000075">
    <property type="protein sequence ID" value="GLL06632.1"/>
    <property type="molecule type" value="Genomic_DNA"/>
</dbReference>
<dbReference type="GO" id="GO:0009073">
    <property type="term" value="P:aromatic amino acid family biosynthetic process"/>
    <property type="evidence" value="ECO:0007669"/>
    <property type="project" value="UniProtKB-KW"/>
</dbReference>
<dbReference type="PROSITE" id="PS01028">
    <property type="entry name" value="DEHYDROQUINASE_I"/>
    <property type="match status" value="1"/>
</dbReference>
<dbReference type="AlphaFoldDB" id="A0A9W6KR83"/>
<dbReference type="InterPro" id="IPR050146">
    <property type="entry name" value="Type-I_3-dehydroquinase"/>
</dbReference>
<comment type="caution">
    <text evidence="4">Lacks conserved residue(s) required for the propagation of feature annotation.</text>
</comment>
<feature type="active site" description="Proton donor/acceptor" evidence="4">
    <location>
        <position position="133"/>
    </location>
</feature>
<evidence type="ECO:0000256" key="4">
    <source>
        <dbReference type="HAMAP-Rule" id="MF_00214"/>
    </source>
</evidence>
<dbReference type="InterPro" id="IPR001381">
    <property type="entry name" value="DHquinase_I"/>
</dbReference>
<dbReference type="InterPro" id="IPR018508">
    <property type="entry name" value="3-dehydroquinate_DH_AS"/>
</dbReference>
<dbReference type="HAMAP" id="MF_00214">
    <property type="entry name" value="AroD"/>
    <property type="match status" value="1"/>
</dbReference>
<keyword evidence="4" id="KW-0028">Amino-acid biosynthesis</keyword>
<organism evidence="5 6">
    <name type="scientific">Dactylosporangium matsuzakiense</name>
    <dbReference type="NCBI Taxonomy" id="53360"/>
    <lineage>
        <taxon>Bacteria</taxon>
        <taxon>Bacillati</taxon>
        <taxon>Actinomycetota</taxon>
        <taxon>Actinomycetes</taxon>
        <taxon>Micromonosporales</taxon>
        <taxon>Micromonosporaceae</taxon>
        <taxon>Dactylosporangium</taxon>
    </lineage>
</organism>
<feature type="binding site" evidence="4">
    <location>
        <position position="75"/>
    </location>
    <ligand>
        <name>3-dehydroquinate</name>
        <dbReference type="ChEBI" id="CHEBI:32364"/>
    </ligand>
</feature>
<dbReference type="Proteomes" id="UP001143480">
    <property type="component" value="Unassembled WGS sequence"/>
</dbReference>
<proteinExistence type="inferred from homology"/>
<reference evidence="5" key="2">
    <citation type="submission" date="2023-01" db="EMBL/GenBank/DDBJ databases">
        <authorList>
            <person name="Sun Q."/>
            <person name="Evtushenko L."/>
        </authorList>
    </citation>
    <scope>NUCLEOTIDE SEQUENCE</scope>
    <source>
        <strain evidence="5">VKM Ac-1321</strain>
    </source>
</reference>
<comment type="caution">
    <text evidence="5">The sequence shown here is derived from an EMBL/GenBank/DDBJ whole genome shotgun (WGS) entry which is preliminary data.</text>
</comment>
<dbReference type="Pfam" id="PF01487">
    <property type="entry name" value="DHquinase_I"/>
    <property type="match status" value="1"/>
</dbReference>
<dbReference type="PANTHER" id="PTHR43699:SF1">
    <property type="entry name" value="3-DEHYDROQUINATE DEHYDRATASE"/>
    <property type="match status" value="1"/>
</dbReference>
<dbReference type="GO" id="GO:0008652">
    <property type="term" value="P:amino acid biosynthetic process"/>
    <property type="evidence" value="ECO:0007669"/>
    <property type="project" value="UniProtKB-KW"/>
</dbReference>
<accession>A0A9W6KR83</accession>
<keyword evidence="6" id="KW-1185">Reference proteome</keyword>
<feature type="binding site" evidence="4">
    <location>
        <position position="20"/>
    </location>
    <ligand>
        <name>3-dehydroquinate</name>
        <dbReference type="ChEBI" id="CHEBI:32364"/>
    </ligand>
</feature>
<evidence type="ECO:0000256" key="1">
    <source>
        <dbReference type="ARBA" id="ARBA00001864"/>
    </source>
</evidence>
<dbReference type="GO" id="GO:0046279">
    <property type="term" value="P:3,4-dihydroxybenzoate biosynthetic process"/>
    <property type="evidence" value="ECO:0007669"/>
    <property type="project" value="TreeGrafter"/>
</dbReference>
<comment type="pathway">
    <text evidence="4">Metabolic intermediate biosynthesis; chorismate biosynthesis; chorismate from D-erythrose 4-phosphate and phosphoenolpyruvate: step 3/7.</text>
</comment>
<dbReference type="CDD" id="cd00502">
    <property type="entry name" value="DHQase_I"/>
    <property type="match status" value="1"/>
</dbReference>
<evidence type="ECO:0000256" key="2">
    <source>
        <dbReference type="ARBA" id="ARBA00023239"/>
    </source>
</evidence>
<keyword evidence="4" id="KW-0057">Aromatic amino acid biosynthesis</keyword>
<feature type="active site" description="Schiff-base intermediate with substrate" evidence="4">
    <location>
        <position position="160"/>
    </location>
</feature>
<comment type="function">
    <text evidence="4">Involved in the third step of the chorismate pathway, which leads to the biosynthesis of aromatic amino acids. Catalyzes the cis-dehydration of 3-dehydroquinate (DHQ) and introduces the first double bond of the aromatic ring to yield 3-dehydroshikimate.</text>
</comment>
<feature type="binding site" evidence="4">
    <location>
        <position position="220"/>
    </location>
    <ligand>
        <name>3-dehydroquinate</name>
        <dbReference type="ChEBI" id="CHEBI:32364"/>
    </ligand>
</feature>
<protein>
    <recommendedName>
        <fullName evidence="4">3-dehydroquinate dehydratase</fullName>
        <shortName evidence="4">3-dehydroquinase</shortName>
        <ecNumber evidence="4">4.2.1.10</ecNumber>
    </recommendedName>
    <alternativeName>
        <fullName evidence="4">Type I DHQase</fullName>
    </alternativeName>
    <alternativeName>
        <fullName evidence="4">Type I dehydroquinase</fullName>
        <shortName evidence="4">DHQ1</shortName>
    </alternativeName>
</protein>
<comment type="subunit">
    <text evidence="4">Homodimer.</text>
</comment>
<dbReference type="EC" id="4.2.1.10" evidence="4"/>